<keyword evidence="4" id="KW-0732">Signal</keyword>
<accession>A0A3S5A4K5</accession>
<keyword evidence="1 2" id="KW-0728">SH3 domain</keyword>
<feature type="compositionally biased region" description="Low complexity" evidence="3">
    <location>
        <begin position="161"/>
        <end position="172"/>
    </location>
</feature>
<evidence type="ECO:0000256" key="3">
    <source>
        <dbReference type="SAM" id="MobiDB-lite"/>
    </source>
</evidence>
<reference evidence="6" key="1">
    <citation type="submission" date="2018-11" db="EMBL/GenBank/DDBJ databases">
        <authorList>
            <consortium name="Pathogen Informatics"/>
        </authorList>
    </citation>
    <scope>NUCLEOTIDE SEQUENCE</scope>
</reference>
<dbReference type="PANTHER" id="PTHR14167">
    <property type="entry name" value="SH3 DOMAIN-CONTAINING"/>
    <property type="match status" value="1"/>
</dbReference>
<gene>
    <name evidence="6" type="ORF">PXEA_LOCUS13118</name>
</gene>
<proteinExistence type="predicted"/>
<organism evidence="6 7">
    <name type="scientific">Protopolystoma xenopodis</name>
    <dbReference type="NCBI Taxonomy" id="117903"/>
    <lineage>
        <taxon>Eukaryota</taxon>
        <taxon>Metazoa</taxon>
        <taxon>Spiralia</taxon>
        <taxon>Lophotrochozoa</taxon>
        <taxon>Platyhelminthes</taxon>
        <taxon>Monogenea</taxon>
        <taxon>Polyopisthocotylea</taxon>
        <taxon>Polystomatidea</taxon>
        <taxon>Polystomatidae</taxon>
        <taxon>Protopolystoma</taxon>
    </lineage>
</organism>
<feature type="compositionally biased region" description="Polar residues" evidence="3">
    <location>
        <begin position="33"/>
        <end position="48"/>
    </location>
</feature>
<evidence type="ECO:0000259" key="5">
    <source>
        <dbReference type="PROSITE" id="PS50002"/>
    </source>
</evidence>
<keyword evidence="7" id="KW-1185">Reference proteome</keyword>
<dbReference type="EMBL" id="CAAALY010042723">
    <property type="protein sequence ID" value="VEL19678.1"/>
    <property type="molecule type" value="Genomic_DNA"/>
</dbReference>
<dbReference type="PRINTS" id="PR00452">
    <property type="entry name" value="SH3DOMAIN"/>
</dbReference>
<dbReference type="InterPro" id="IPR036028">
    <property type="entry name" value="SH3-like_dom_sf"/>
</dbReference>
<evidence type="ECO:0000313" key="6">
    <source>
        <dbReference type="EMBL" id="VEL19678.1"/>
    </source>
</evidence>
<dbReference type="Proteomes" id="UP000784294">
    <property type="component" value="Unassembled WGS sequence"/>
</dbReference>
<evidence type="ECO:0000256" key="4">
    <source>
        <dbReference type="SAM" id="SignalP"/>
    </source>
</evidence>
<protein>
    <recommendedName>
        <fullName evidence="5">SH3 domain-containing protein</fullName>
    </recommendedName>
</protein>
<dbReference type="PROSITE" id="PS50002">
    <property type="entry name" value="SH3"/>
    <property type="match status" value="1"/>
</dbReference>
<evidence type="ECO:0000256" key="2">
    <source>
        <dbReference type="PROSITE-ProRule" id="PRU00192"/>
    </source>
</evidence>
<evidence type="ECO:0000256" key="1">
    <source>
        <dbReference type="ARBA" id="ARBA00022443"/>
    </source>
</evidence>
<sequence length="180" mass="19666">MLFIFYTFSLALSVGHCETTFISARKKQSNVSSSVPRLDQSSSNTSEIINPIPGSRNVPSVSHSDLTTPMTSIIIETVTVPTTSSFVGNEAIANTSVSPPAELVQAIYNYKAAHSDELTFQEGEIIRVLGRDEPEWWRGRIESSRQVGLFPCNYVKPYSGTKPSNTSTSSSTCELNEATH</sequence>
<dbReference type="AlphaFoldDB" id="A0A3S5A4K5"/>
<feature type="signal peptide" evidence="4">
    <location>
        <begin position="1"/>
        <end position="17"/>
    </location>
</feature>
<dbReference type="Gene3D" id="2.30.30.40">
    <property type="entry name" value="SH3 Domains"/>
    <property type="match status" value="1"/>
</dbReference>
<dbReference type="OrthoDB" id="207120at2759"/>
<feature type="region of interest" description="Disordered" evidence="3">
    <location>
        <begin position="161"/>
        <end position="180"/>
    </location>
</feature>
<evidence type="ECO:0000313" key="7">
    <source>
        <dbReference type="Proteomes" id="UP000784294"/>
    </source>
</evidence>
<dbReference type="Pfam" id="PF00018">
    <property type="entry name" value="SH3_1"/>
    <property type="match status" value="1"/>
</dbReference>
<feature type="chain" id="PRO_5018793911" description="SH3 domain-containing protein" evidence="4">
    <location>
        <begin position="18"/>
        <end position="180"/>
    </location>
</feature>
<dbReference type="InterPro" id="IPR050384">
    <property type="entry name" value="Endophilin_SH3RF"/>
</dbReference>
<dbReference type="InterPro" id="IPR001452">
    <property type="entry name" value="SH3_domain"/>
</dbReference>
<name>A0A3S5A4K5_9PLAT</name>
<comment type="caution">
    <text evidence="6">The sequence shown here is derived from an EMBL/GenBank/DDBJ whole genome shotgun (WGS) entry which is preliminary data.</text>
</comment>
<dbReference type="SMART" id="SM00326">
    <property type="entry name" value="SH3"/>
    <property type="match status" value="1"/>
</dbReference>
<dbReference type="SUPFAM" id="SSF50044">
    <property type="entry name" value="SH3-domain"/>
    <property type="match status" value="1"/>
</dbReference>
<feature type="domain" description="SH3" evidence="5">
    <location>
        <begin position="99"/>
        <end position="160"/>
    </location>
</feature>
<feature type="region of interest" description="Disordered" evidence="3">
    <location>
        <begin position="33"/>
        <end position="54"/>
    </location>
</feature>